<evidence type="ECO:0000256" key="5">
    <source>
        <dbReference type="ARBA" id="ARBA00023136"/>
    </source>
</evidence>
<keyword evidence="8" id="KW-1185">Reference proteome</keyword>
<feature type="transmembrane region" description="Helical" evidence="6">
    <location>
        <begin position="186"/>
        <end position="210"/>
    </location>
</feature>
<comment type="subcellular location">
    <subcellularLocation>
        <location evidence="1">Cell membrane</location>
        <topology evidence="1">Multi-pass membrane protein</topology>
    </subcellularLocation>
</comment>
<evidence type="ECO:0000256" key="4">
    <source>
        <dbReference type="ARBA" id="ARBA00022989"/>
    </source>
</evidence>
<keyword evidence="2" id="KW-1003">Cell membrane</keyword>
<dbReference type="Pfam" id="PF03631">
    <property type="entry name" value="Virul_fac_BrkB"/>
    <property type="match status" value="1"/>
</dbReference>
<dbReference type="AlphaFoldDB" id="A0A951IWJ6"/>
<keyword evidence="4 6" id="KW-1133">Transmembrane helix</keyword>
<feature type="transmembrane region" description="Helical" evidence="6">
    <location>
        <begin position="39"/>
        <end position="62"/>
    </location>
</feature>
<dbReference type="PANTHER" id="PTHR30213">
    <property type="entry name" value="INNER MEMBRANE PROTEIN YHJD"/>
    <property type="match status" value="1"/>
</dbReference>
<feature type="transmembrane region" description="Helical" evidence="6">
    <location>
        <begin position="222"/>
        <end position="245"/>
    </location>
</feature>
<comment type="caution">
    <text evidence="7">The sequence shown here is derived from an EMBL/GenBank/DDBJ whole genome shotgun (WGS) entry which is preliminary data.</text>
</comment>
<organism evidence="7 8">
    <name type="scientific">Arthrospiribacter ruber</name>
    <dbReference type="NCBI Taxonomy" id="2487934"/>
    <lineage>
        <taxon>Bacteria</taxon>
        <taxon>Pseudomonadati</taxon>
        <taxon>Bacteroidota</taxon>
        <taxon>Cytophagia</taxon>
        <taxon>Cytophagales</taxon>
        <taxon>Cyclobacteriaceae</taxon>
        <taxon>Arthrospiribacter</taxon>
    </lineage>
</organism>
<dbReference type="InterPro" id="IPR017039">
    <property type="entry name" value="Virul_fac_BrkB"/>
</dbReference>
<keyword evidence="5 6" id="KW-0472">Membrane</keyword>
<evidence type="ECO:0000256" key="2">
    <source>
        <dbReference type="ARBA" id="ARBA00022475"/>
    </source>
</evidence>
<gene>
    <name evidence="7" type="ORF">EGN73_12055</name>
</gene>
<dbReference type="RefSeq" id="WP_219290002.1">
    <property type="nucleotide sequence ID" value="NZ_RPHB01000005.1"/>
</dbReference>
<feature type="transmembrane region" description="Helical" evidence="6">
    <location>
        <begin position="151"/>
        <end position="174"/>
    </location>
</feature>
<keyword evidence="3 6" id="KW-0812">Transmembrane</keyword>
<dbReference type="EMBL" id="RPHB01000005">
    <property type="protein sequence ID" value="MBW3468540.1"/>
    <property type="molecule type" value="Genomic_DNA"/>
</dbReference>
<dbReference type="PIRSF" id="PIRSF035875">
    <property type="entry name" value="RNase_BN"/>
    <property type="match status" value="1"/>
</dbReference>
<evidence type="ECO:0000313" key="7">
    <source>
        <dbReference type="EMBL" id="MBW3468540.1"/>
    </source>
</evidence>
<reference evidence="7 8" key="1">
    <citation type="journal article" date="2020" name="Syst. Appl. Microbiol.">
        <title>Arthrospiribacter ruber gen. nov., sp. nov., a novel bacterium isolated from Arthrospira cultures.</title>
        <authorList>
            <person name="Waleron M."/>
            <person name="Misztak A."/>
            <person name="Waleron M.M."/>
            <person name="Furmaniak M."/>
            <person name="Mrozik A."/>
            <person name="Waleron K."/>
        </authorList>
    </citation>
    <scope>NUCLEOTIDE SEQUENCE [LARGE SCALE GENOMIC DNA]</scope>
    <source>
        <strain evidence="7 8">DPMB0001</strain>
    </source>
</reference>
<evidence type="ECO:0000256" key="3">
    <source>
        <dbReference type="ARBA" id="ARBA00022692"/>
    </source>
</evidence>
<name>A0A951IWJ6_9BACT</name>
<protein>
    <submittedName>
        <fullName evidence="7">YihY/virulence factor BrkB family protein</fullName>
    </submittedName>
</protein>
<feature type="transmembrane region" description="Helical" evidence="6">
    <location>
        <begin position="101"/>
        <end position="120"/>
    </location>
</feature>
<dbReference type="GO" id="GO:0005886">
    <property type="term" value="C:plasma membrane"/>
    <property type="evidence" value="ECO:0007669"/>
    <property type="project" value="UniProtKB-SubCell"/>
</dbReference>
<feature type="transmembrane region" description="Helical" evidence="6">
    <location>
        <begin position="257"/>
        <end position="280"/>
    </location>
</feature>
<dbReference type="Proteomes" id="UP000727490">
    <property type="component" value="Unassembled WGS sequence"/>
</dbReference>
<proteinExistence type="predicted"/>
<accession>A0A951IWJ6</accession>
<dbReference type="PANTHER" id="PTHR30213:SF1">
    <property type="entry name" value="INNER MEMBRANE PROTEIN YHJD"/>
    <property type="match status" value="1"/>
</dbReference>
<sequence length="318" mass="35156">MQNHPRRRVWPKLADIPQIFIQAFKIWNANNPWRLGAVVAYYAVLSLPGLLVVVINSVGAIWGNELVQGEIHEQIEEALGSSAAQGIAAIVENSQADDRTIFASIIGVGVLIFGATGVFYQLQISINEIWNVKVDPDAGFWKILKDRAVSLAFVMVIVFLLIISFVASTAISMMSSYLSNIWEPGWVIIAQIIEFTFSTALLGGLFVLIFKYMPDIKLPFATVWLGGIFTGLLFNVGKFLLSIYFSASDPASTYGAAGSVVLVLLWVSYSCLILFFGTAITRAFADHYHYELVPAKHAIIVEEKELILKKGSEFDREV</sequence>
<evidence type="ECO:0000256" key="1">
    <source>
        <dbReference type="ARBA" id="ARBA00004651"/>
    </source>
</evidence>
<evidence type="ECO:0000313" key="8">
    <source>
        <dbReference type="Proteomes" id="UP000727490"/>
    </source>
</evidence>
<evidence type="ECO:0000256" key="6">
    <source>
        <dbReference type="SAM" id="Phobius"/>
    </source>
</evidence>